<dbReference type="OrthoDB" id="200087at2"/>
<accession>A0A178IQ69</accession>
<evidence type="ECO:0000313" key="2">
    <source>
        <dbReference type="Proteomes" id="UP000078486"/>
    </source>
</evidence>
<dbReference type="EMBL" id="LRRQ01000032">
    <property type="protein sequence ID" value="OAM91266.1"/>
    <property type="molecule type" value="Genomic_DNA"/>
</dbReference>
<dbReference type="AlphaFoldDB" id="A0A178IQ69"/>
<reference evidence="1 2" key="1">
    <citation type="submission" date="2016-01" db="EMBL/GenBank/DDBJ databases">
        <title>High potential of lignocellulose degradation of a new Verrucomicrobia species.</title>
        <authorList>
            <person name="Wang Y."/>
            <person name="Shi Y."/>
            <person name="Qiu Z."/>
            <person name="Liu S."/>
            <person name="Yang H."/>
        </authorList>
    </citation>
    <scope>NUCLEOTIDE SEQUENCE [LARGE SCALE GENOMIC DNA]</scope>
    <source>
        <strain evidence="1 2">TSB47</strain>
    </source>
</reference>
<evidence type="ECO:0000313" key="1">
    <source>
        <dbReference type="EMBL" id="OAM91266.1"/>
    </source>
</evidence>
<keyword evidence="2" id="KW-1185">Reference proteome</keyword>
<gene>
    <name evidence="1" type="ORF">AW736_04145</name>
</gene>
<protein>
    <submittedName>
        <fullName evidence="1">Uncharacterized protein</fullName>
    </submittedName>
</protein>
<sequence>MRYLSAFIFAIGIPLSSGLEAGQDTSPLLIDLRGTPGVPSDRAGVEIRLDTPRKVEGAVFVARGDPRDGKKRESRLVLPSLPLGENRVSVRWEQLAASGKEESKSLAPAEFKEFDIVASNGRPLDATLITWHYMSPLLMDLRATEGVPADSAGVEICLNSPSKVEDPVFIARGYQFRLMRESRLILPPLAKGENRVRVRWEQLPSNKELIEPVSPIHFNELDVVAADGSPLDAKLVSWNYIRGNVTPMQPAWECIKSRSFAADAEGWRPGIPSDGFGRFGWVRPSGLLVGSLRPDGFEVRAITDTGAELHGIWSVRTGSAAVPVWTRTQADWVSVAHSTFYDYTAEMKNELAMKAPELLKSRRVPLRLIGSSLAPGFLVDSTEKTFRLNNEESGKKGAGVLPRLYIPTRDGMRWIKGGEVFPGKDMSEGWLVAVWPGYEAMPILLVPQKRPETVRADDTGVEIVFPGSLGRVGMSYPAGYRAWRGDDGQLAQNSRRLAAIMRAYPDGCMQQFRVSPDGAWVEIRETFRHILWENDWQEPAQRIAPASPLLNFAAANGYPVKMPAQIADMDWPTKCGPYAAASGAEITYTLPVPEAGTRLYLRPAGWHPLAADIAKELLSVAKMREDIWLRTDCLRGWWMWAPSSLALPLFEDAQRDEFLKRWRWTLDHNLRPHIWFVRAEPFSGARYPVSFGWLERHTWTLGDINSGAGAVLYGLWAYARSSGDWDLVKERWPVMRGAFEYYLVQHDWCQMQTGAREHSGSSAIDMDGIGYEGAVAFTAMADALGRADEAALGRLLVARLAVPTAVRWLGQKWTHPQEKRNDWDRIGVGLSEVRGFDFLDSRKGGPDHVASELALSLSWAGQYPELYHLHRWTLGDDFWRWFEDYYVEHKIEDWRKNHPGNRNSHPANITAHLYMRALLGEPADSLRGELERQAKWGLAPKSETAQENAAFYALLLGRDFPVSLVAWGRAGVKKARYDTADGKQRAVLEFSSKTPFTLELALARAPRQTTVNGRALSADAVVIKNNRARLEIPEGESRIILQFQ</sequence>
<comment type="caution">
    <text evidence="1">The sequence shown here is derived from an EMBL/GenBank/DDBJ whole genome shotgun (WGS) entry which is preliminary data.</text>
</comment>
<dbReference type="STRING" id="1184151.AW736_04145"/>
<proteinExistence type="predicted"/>
<dbReference type="Proteomes" id="UP000078486">
    <property type="component" value="Unassembled WGS sequence"/>
</dbReference>
<organism evidence="1 2">
    <name type="scientific">Termitidicoccus mucosus</name>
    <dbReference type="NCBI Taxonomy" id="1184151"/>
    <lineage>
        <taxon>Bacteria</taxon>
        <taxon>Pseudomonadati</taxon>
        <taxon>Verrucomicrobiota</taxon>
        <taxon>Opitutia</taxon>
        <taxon>Opitutales</taxon>
        <taxon>Opitutaceae</taxon>
        <taxon>Termitidicoccus</taxon>
    </lineage>
</organism>
<dbReference type="RefSeq" id="WP_068768982.1">
    <property type="nucleotide sequence ID" value="NZ_CP109796.1"/>
</dbReference>
<name>A0A178IQ69_9BACT</name>